<evidence type="ECO:0000313" key="1">
    <source>
        <dbReference type="EMBL" id="SPD92208.1"/>
    </source>
</evidence>
<proteinExistence type="predicted"/>
<dbReference type="InterPro" id="IPR038231">
    <property type="entry name" value="MepB-like_sf"/>
</dbReference>
<accession>A0A2N9KBS5</accession>
<dbReference type="Proteomes" id="UP000239237">
    <property type="component" value="Unassembled WGS sequence"/>
</dbReference>
<dbReference type="EMBL" id="OKQU01000001">
    <property type="protein sequence ID" value="SPE07487.1"/>
    <property type="molecule type" value="Genomic_DNA"/>
</dbReference>
<evidence type="ECO:0000313" key="3">
    <source>
        <dbReference type="Proteomes" id="UP000237923"/>
    </source>
</evidence>
<gene>
    <name evidence="1" type="ORF">LES8486_01219</name>
    <name evidence="2" type="ORF">LES9216_01366</name>
</gene>
<sequence length="162" mass="19004">MKSLKIIERIATLNNFRIGKMDEERQNSEYEGMTFLLDDNSVRSRLAKKTPTKKGYFVVAWEKDDFNKNKPFDYENSPELLIIIIVDQPKRGLFIFPKELLVTRKILNSGTNTGKMAFRVYPTWETGLNNTAIKTQQWQQTYFIDISTEINLDKISRFLNPQ</sequence>
<name>A0A2N9KBS5_9LACO</name>
<dbReference type="Pfam" id="PF08877">
    <property type="entry name" value="MepB-like"/>
    <property type="match status" value="1"/>
</dbReference>
<organism evidence="2 3">
    <name type="scientific">Leuconostoc suionicum</name>
    <dbReference type="NCBI Taxonomy" id="1511761"/>
    <lineage>
        <taxon>Bacteria</taxon>
        <taxon>Bacillati</taxon>
        <taxon>Bacillota</taxon>
        <taxon>Bacilli</taxon>
        <taxon>Lactobacillales</taxon>
        <taxon>Lactobacillaceae</taxon>
        <taxon>Leuconostoc</taxon>
    </lineage>
</organism>
<evidence type="ECO:0000313" key="2">
    <source>
        <dbReference type="EMBL" id="SPE07487.1"/>
    </source>
</evidence>
<dbReference type="PIRSF" id="PIRSF032285">
    <property type="entry name" value="UCP032285"/>
    <property type="match status" value="1"/>
</dbReference>
<reference evidence="1 4" key="1">
    <citation type="submission" date="2018-02" db="EMBL/GenBank/DDBJ databases">
        <authorList>
            <person name="Rodrigo-Torres L."/>
            <person name="Arahal R. D."/>
            <person name="Lucena T."/>
        </authorList>
    </citation>
    <scope>NUCLEOTIDE SEQUENCE [LARGE SCALE GENOMIC DNA]</scope>
    <source>
        <strain evidence="1 4">CECT 8486</strain>
    </source>
</reference>
<dbReference type="RefSeq" id="WP_105299720.1">
    <property type="nucleotide sequence ID" value="NZ_CAURUR010000001.1"/>
</dbReference>
<reference evidence="2 3" key="2">
    <citation type="submission" date="2018-02" db="EMBL/GenBank/DDBJ databases">
        <authorList>
            <person name="Cohen D.B."/>
            <person name="Kent A.D."/>
        </authorList>
    </citation>
    <scope>NUCLEOTIDE SEQUENCE [LARGE SCALE GENOMIC DNA]</scope>
    <source>
        <strain evidence="2 3">CECT 9216</strain>
    </source>
</reference>
<dbReference type="Gene3D" id="3.40.1350.140">
    <property type="entry name" value="MepB-like"/>
    <property type="match status" value="1"/>
</dbReference>
<dbReference type="InterPro" id="IPR011235">
    <property type="entry name" value="MepB-like"/>
</dbReference>
<dbReference type="AlphaFoldDB" id="A0A2N9KBS5"/>
<keyword evidence="4" id="KW-1185">Reference proteome</keyword>
<dbReference type="Proteomes" id="UP000237923">
    <property type="component" value="Unassembled WGS sequence"/>
</dbReference>
<protein>
    <submittedName>
        <fullName evidence="2">MepB protein</fullName>
    </submittedName>
</protein>
<dbReference type="EMBL" id="OKQR01000001">
    <property type="protein sequence ID" value="SPD92208.1"/>
    <property type="molecule type" value="Genomic_DNA"/>
</dbReference>
<evidence type="ECO:0000313" key="4">
    <source>
        <dbReference type="Proteomes" id="UP000239237"/>
    </source>
</evidence>